<feature type="transmembrane region" description="Helical" evidence="5">
    <location>
        <begin position="213"/>
        <end position="232"/>
    </location>
</feature>
<dbReference type="Proteomes" id="UP001385499">
    <property type="component" value="Unassembled WGS sequence"/>
</dbReference>
<protein>
    <submittedName>
        <fullName evidence="7">ATP-binding protein</fullName>
    </submittedName>
</protein>
<keyword evidence="5" id="KW-1133">Transmembrane helix</keyword>
<keyword evidence="1" id="KW-0808">Transferase</keyword>
<gene>
    <name evidence="7" type="ORF">V6575_22875</name>
</gene>
<dbReference type="Gene3D" id="3.30.565.10">
    <property type="entry name" value="Histidine kinase-like ATPase, C-terminal domain"/>
    <property type="match status" value="1"/>
</dbReference>
<sequence>MTALGSSLVTVIGLMAVFIAIPTEPYPDIDGAIKITSAQVCRLSGDSCDQKIAPQNVTLPYYIKPNIHSGIHSARFTFFFDMTAGPDDVTAIYLPKFSDAVSVHVNGVAVTRKQPADEQALLFHSWHRPALSIVPNVVLNRNDNLVSVDLSADYFNNLSLFPVYIGDAAALDFAHQVRLILRVGMARVNFALAILAGFSVLFFWLFRRRDHKFLWLMAANFSVSAVCFHWVYPNFLYDYRIWVVLWNATIGLFAWCLLGFTASLISARLQAFQLGVLAGLFAGICVLVLLPDEEFATGLAGYQLLCLCLGLFVLAVLVAKREKTSWLNFSVLFGLYAIALTLTSIEWLSQYVWPNFVSIMTTPLIPVTYFLGLLWIIFYQLAAALQQYEKLTITLQSTVDQKSQELRESYEKLNAQTQRQAIDEERQRILLDLHDGIGGQLVNTLAYMASQPDQDVVLQTALENALSDMGLMIDSLEANDSISTQLGMLRGRLSPLLDKHHIALKWEVDEEPVLSVAGPSHNLSLLRIVQEAITNAIKHSKASTITVATERCSISVTDNGHGFDLEPVAGRSRTQGHIGLMGMKRRAKSIPATLEISSSNIGSKVTLCWEMSDNAGDNAN</sequence>
<organism evidence="7 8">
    <name type="scientific">Roseibium algae</name>
    <dbReference type="NCBI Taxonomy" id="3123038"/>
    <lineage>
        <taxon>Bacteria</taxon>
        <taxon>Pseudomonadati</taxon>
        <taxon>Pseudomonadota</taxon>
        <taxon>Alphaproteobacteria</taxon>
        <taxon>Hyphomicrobiales</taxon>
        <taxon>Stappiaceae</taxon>
        <taxon>Roseibium</taxon>
    </lineage>
</organism>
<evidence type="ECO:0000256" key="4">
    <source>
        <dbReference type="SAM" id="Coils"/>
    </source>
</evidence>
<feature type="transmembrane region" description="Helical" evidence="5">
    <location>
        <begin position="365"/>
        <end position="385"/>
    </location>
</feature>
<keyword evidence="8" id="KW-1185">Reference proteome</keyword>
<feature type="transmembrane region" description="Helical" evidence="5">
    <location>
        <begin position="326"/>
        <end position="345"/>
    </location>
</feature>
<evidence type="ECO:0000256" key="3">
    <source>
        <dbReference type="ARBA" id="ARBA00023012"/>
    </source>
</evidence>
<dbReference type="InterPro" id="IPR003594">
    <property type="entry name" value="HATPase_dom"/>
</dbReference>
<dbReference type="InterPro" id="IPR036890">
    <property type="entry name" value="HATPase_C_sf"/>
</dbReference>
<dbReference type="PANTHER" id="PTHR24421">
    <property type="entry name" value="NITRATE/NITRITE SENSOR PROTEIN NARX-RELATED"/>
    <property type="match status" value="1"/>
</dbReference>
<dbReference type="Gene3D" id="1.20.5.1930">
    <property type="match status" value="1"/>
</dbReference>
<feature type="transmembrane region" description="Helical" evidence="5">
    <location>
        <begin position="244"/>
        <end position="265"/>
    </location>
</feature>
<proteinExistence type="predicted"/>
<reference evidence="7 8" key="1">
    <citation type="submission" date="2024-02" db="EMBL/GenBank/DDBJ databases">
        <title>Roseibium algae sp. nov., isolated from marine alga (Grateloupia sp.), showing potential in myo-inositol conversion.</title>
        <authorList>
            <person name="Wang Y."/>
        </authorList>
    </citation>
    <scope>NUCLEOTIDE SEQUENCE [LARGE SCALE GENOMIC DNA]</scope>
    <source>
        <strain evidence="7 8">H3510</strain>
    </source>
</reference>
<feature type="transmembrane region" description="Helical" evidence="5">
    <location>
        <begin position="272"/>
        <end position="290"/>
    </location>
</feature>
<evidence type="ECO:0000256" key="1">
    <source>
        <dbReference type="ARBA" id="ARBA00022679"/>
    </source>
</evidence>
<dbReference type="PANTHER" id="PTHR24421:SF55">
    <property type="entry name" value="SENSOR HISTIDINE KINASE YDFH"/>
    <property type="match status" value="1"/>
</dbReference>
<name>A0ABU8TRY1_9HYPH</name>
<dbReference type="SMART" id="SM00387">
    <property type="entry name" value="HATPase_c"/>
    <property type="match status" value="1"/>
</dbReference>
<evidence type="ECO:0000313" key="8">
    <source>
        <dbReference type="Proteomes" id="UP001385499"/>
    </source>
</evidence>
<evidence type="ECO:0000259" key="6">
    <source>
        <dbReference type="SMART" id="SM00387"/>
    </source>
</evidence>
<feature type="transmembrane region" description="Helical" evidence="5">
    <location>
        <begin position="188"/>
        <end position="206"/>
    </location>
</feature>
<feature type="domain" description="Histidine kinase/HSP90-like ATPase" evidence="6">
    <location>
        <begin position="520"/>
        <end position="613"/>
    </location>
</feature>
<keyword evidence="5" id="KW-0812">Transmembrane</keyword>
<evidence type="ECO:0000256" key="2">
    <source>
        <dbReference type="ARBA" id="ARBA00022777"/>
    </source>
</evidence>
<keyword evidence="2" id="KW-0418">Kinase</keyword>
<feature type="coiled-coil region" evidence="4">
    <location>
        <begin position="399"/>
        <end position="427"/>
    </location>
</feature>
<keyword evidence="7" id="KW-0067">ATP-binding</keyword>
<accession>A0ABU8TRY1</accession>
<dbReference type="InterPro" id="IPR050482">
    <property type="entry name" value="Sensor_HK_TwoCompSys"/>
</dbReference>
<evidence type="ECO:0000313" key="7">
    <source>
        <dbReference type="EMBL" id="MEJ8476929.1"/>
    </source>
</evidence>
<dbReference type="Pfam" id="PF02518">
    <property type="entry name" value="HATPase_c"/>
    <property type="match status" value="1"/>
</dbReference>
<dbReference type="EMBL" id="JBAKIA010000034">
    <property type="protein sequence ID" value="MEJ8476929.1"/>
    <property type="molecule type" value="Genomic_DNA"/>
</dbReference>
<feature type="transmembrane region" description="Helical" evidence="5">
    <location>
        <begin position="302"/>
        <end position="319"/>
    </location>
</feature>
<dbReference type="SUPFAM" id="SSF55874">
    <property type="entry name" value="ATPase domain of HSP90 chaperone/DNA topoisomerase II/histidine kinase"/>
    <property type="match status" value="1"/>
</dbReference>
<dbReference type="RefSeq" id="WP_340277796.1">
    <property type="nucleotide sequence ID" value="NZ_JBAKIA010000034.1"/>
</dbReference>
<keyword evidence="4" id="KW-0175">Coiled coil</keyword>
<dbReference type="GO" id="GO:0005524">
    <property type="term" value="F:ATP binding"/>
    <property type="evidence" value="ECO:0007669"/>
    <property type="project" value="UniProtKB-KW"/>
</dbReference>
<keyword evidence="7" id="KW-0547">Nucleotide-binding</keyword>
<keyword evidence="5" id="KW-0472">Membrane</keyword>
<dbReference type="CDD" id="cd16917">
    <property type="entry name" value="HATPase_UhpB-NarQ-NarX-like"/>
    <property type="match status" value="1"/>
</dbReference>
<keyword evidence="3" id="KW-0902">Two-component regulatory system</keyword>
<comment type="caution">
    <text evidence="7">The sequence shown here is derived from an EMBL/GenBank/DDBJ whole genome shotgun (WGS) entry which is preliminary data.</text>
</comment>
<evidence type="ECO:0000256" key="5">
    <source>
        <dbReference type="SAM" id="Phobius"/>
    </source>
</evidence>